<name>A0A3P8UYA8_CYNSE</name>
<reference evidence="14" key="2">
    <citation type="submission" date="2025-08" db="UniProtKB">
        <authorList>
            <consortium name="Ensembl"/>
        </authorList>
    </citation>
    <scope>IDENTIFICATION</scope>
</reference>
<organism evidence="14 15">
    <name type="scientific">Cynoglossus semilaevis</name>
    <name type="common">Tongue sole</name>
    <dbReference type="NCBI Taxonomy" id="244447"/>
    <lineage>
        <taxon>Eukaryota</taxon>
        <taxon>Metazoa</taxon>
        <taxon>Chordata</taxon>
        <taxon>Craniata</taxon>
        <taxon>Vertebrata</taxon>
        <taxon>Euteleostomi</taxon>
        <taxon>Actinopterygii</taxon>
        <taxon>Neopterygii</taxon>
        <taxon>Teleostei</taxon>
        <taxon>Neoteleostei</taxon>
        <taxon>Acanthomorphata</taxon>
        <taxon>Carangaria</taxon>
        <taxon>Pleuronectiformes</taxon>
        <taxon>Pleuronectoidei</taxon>
        <taxon>Cynoglossidae</taxon>
        <taxon>Cynoglossinae</taxon>
        <taxon>Cynoglossus</taxon>
    </lineage>
</organism>
<evidence type="ECO:0000256" key="12">
    <source>
        <dbReference type="SAM" id="Coils"/>
    </source>
</evidence>
<comment type="function">
    <text evidence="1">Component of the nexin-dynein regulatory complex (N-DRC), a key regulator of ciliary/flagellar motility which maintains the alignment and integrity of the distal axoneme and regulates microtubule sliding in motile axonemes.</text>
</comment>
<keyword evidence="5" id="KW-0963">Cytoplasm</keyword>
<dbReference type="PANTHER" id="PTHR31598:SF1">
    <property type="entry name" value="DYNEIN REGULATORY COMPLEX PROTEIN 10"/>
    <property type="match status" value="1"/>
</dbReference>
<evidence type="ECO:0000256" key="9">
    <source>
        <dbReference type="ARBA" id="ARBA00023273"/>
    </source>
</evidence>
<evidence type="ECO:0000313" key="14">
    <source>
        <dbReference type="Ensembl" id="ENSCSEP00000007337.1"/>
    </source>
</evidence>
<dbReference type="AlphaFoldDB" id="A0A3P8UYA8"/>
<evidence type="ECO:0000256" key="10">
    <source>
        <dbReference type="ARBA" id="ARBA00032180"/>
    </source>
</evidence>
<protein>
    <recommendedName>
        <fullName evidence="4">Dynein regulatory complex protein 10</fullName>
    </recommendedName>
    <alternativeName>
        <fullName evidence="10">IQ domain-containing protein D</fullName>
    </alternativeName>
</protein>
<evidence type="ECO:0000256" key="4">
    <source>
        <dbReference type="ARBA" id="ARBA00021752"/>
    </source>
</evidence>
<evidence type="ECO:0000256" key="6">
    <source>
        <dbReference type="ARBA" id="ARBA00022846"/>
    </source>
</evidence>
<dbReference type="InterPro" id="IPR000048">
    <property type="entry name" value="IQ_motif_EF-hand-BS"/>
</dbReference>
<feature type="region of interest" description="Disordered" evidence="13">
    <location>
        <begin position="383"/>
        <end position="413"/>
    </location>
</feature>
<feature type="coiled-coil region" evidence="12">
    <location>
        <begin position="249"/>
        <end position="361"/>
    </location>
</feature>
<dbReference type="STRING" id="244447.ENSCSEP00000007337"/>
<dbReference type="SMART" id="SM00015">
    <property type="entry name" value="IQ"/>
    <property type="match status" value="1"/>
</dbReference>
<comment type="subcellular location">
    <subcellularLocation>
        <location evidence="2">Cytoplasm</location>
        <location evidence="2">Cytoskeleton</location>
        <location evidence="2">Flagellum axoneme</location>
    </subcellularLocation>
</comment>
<evidence type="ECO:0000256" key="13">
    <source>
        <dbReference type="SAM" id="MobiDB-lite"/>
    </source>
</evidence>
<dbReference type="CDD" id="cd23767">
    <property type="entry name" value="IQCD"/>
    <property type="match status" value="1"/>
</dbReference>
<keyword evidence="15" id="KW-1185">Reference proteome</keyword>
<dbReference type="InParanoid" id="A0A3P8UYA8"/>
<dbReference type="Ensembl" id="ENSCSET00000007416.1">
    <property type="protein sequence ID" value="ENSCSEP00000007337.1"/>
    <property type="gene ID" value="ENSCSEG00000004729.1"/>
</dbReference>
<feature type="compositionally biased region" description="Basic residues" evidence="13">
    <location>
        <begin position="390"/>
        <end position="413"/>
    </location>
</feature>
<dbReference type="InterPro" id="IPR042815">
    <property type="entry name" value="DRC10"/>
</dbReference>
<keyword evidence="9" id="KW-0966">Cell projection</keyword>
<comment type="similarity">
    <text evidence="3">Belongs to the DRC10 family.</text>
</comment>
<evidence type="ECO:0000256" key="11">
    <source>
        <dbReference type="ARBA" id="ARBA00046836"/>
    </source>
</evidence>
<feature type="region of interest" description="Disordered" evidence="13">
    <location>
        <begin position="103"/>
        <end position="122"/>
    </location>
</feature>
<accession>A0A3P8UYA8</accession>
<evidence type="ECO:0000256" key="3">
    <source>
        <dbReference type="ARBA" id="ARBA00009071"/>
    </source>
</evidence>
<dbReference type="PROSITE" id="PS50096">
    <property type="entry name" value="IQ"/>
    <property type="match status" value="1"/>
</dbReference>
<comment type="subunit">
    <text evidence="11">Component of the nexin-dynein regulatory complex (N-DRC). Interacts with CFAP52.</text>
</comment>
<dbReference type="PANTHER" id="PTHR31598">
    <property type="entry name" value="IQ DOMAIN-CONTAINING PROTEIN D"/>
    <property type="match status" value="1"/>
</dbReference>
<sequence length="413" mass="47885">IYIYSSSSSSPLVQCNFIKMYDTEMPSDVEKIIESVDDLKKKLLCSEARRISRIMDNCIRQVLTMATLPMILPKLSKFTDKDLINELQKHKQICEKLEKKIEDGEQEKPERTGKKGKNNLERDIKNSSRDLLRFLRSCPEAIVALKSVPGVEIGEHELNLVVELKGFHSHMLNKLLTSPCHEKHLPFHKIGPTHLDKILHDLEEMSLEEAEVAAAMKKDPEKEEEKKLAQDNLQQELLKVLEDEKDLLYNESLRKQAGLKQKINQMENELNKLQKENLDAEIKLQGRNKKLEKVKENMQKTYENENKQRQEELDLEELETQKEEDKLKALQEAYAVLKEEYDQIQERLAEEQRQRELLQTKIKAATFAQAWWRGYCTRKALKEQAEKGKAGGKKGKKGKDKKGKGKGKGKKKK</sequence>
<dbReference type="Proteomes" id="UP000265120">
    <property type="component" value="Chromosome 10"/>
</dbReference>
<proteinExistence type="inferred from homology"/>
<evidence type="ECO:0000256" key="7">
    <source>
        <dbReference type="ARBA" id="ARBA00023069"/>
    </source>
</evidence>
<evidence type="ECO:0000256" key="5">
    <source>
        <dbReference type="ARBA" id="ARBA00022490"/>
    </source>
</evidence>
<dbReference type="OMA" id="IMEEHRI"/>
<reference evidence="14" key="3">
    <citation type="submission" date="2025-09" db="UniProtKB">
        <authorList>
            <consortium name="Ensembl"/>
        </authorList>
    </citation>
    <scope>IDENTIFICATION</scope>
</reference>
<reference evidence="14 15" key="1">
    <citation type="journal article" date="2014" name="Nat. Genet.">
        <title>Whole-genome sequence of a flatfish provides insights into ZW sex chromosome evolution and adaptation to a benthic lifestyle.</title>
        <authorList>
            <person name="Chen S."/>
            <person name="Zhang G."/>
            <person name="Shao C."/>
            <person name="Huang Q."/>
            <person name="Liu G."/>
            <person name="Zhang P."/>
            <person name="Song W."/>
            <person name="An N."/>
            <person name="Chalopin D."/>
            <person name="Volff J.N."/>
            <person name="Hong Y."/>
            <person name="Li Q."/>
            <person name="Sha Z."/>
            <person name="Zhou H."/>
            <person name="Xie M."/>
            <person name="Yu Q."/>
            <person name="Liu Y."/>
            <person name="Xiang H."/>
            <person name="Wang N."/>
            <person name="Wu K."/>
            <person name="Yang C."/>
            <person name="Zhou Q."/>
            <person name="Liao X."/>
            <person name="Yang L."/>
            <person name="Hu Q."/>
            <person name="Zhang J."/>
            <person name="Meng L."/>
            <person name="Jin L."/>
            <person name="Tian Y."/>
            <person name="Lian J."/>
            <person name="Yang J."/>
            <person name="Miao G."/>
            <person name="Liu S."/>
            <person name="Liang Z."/>
            <person name="Yan F."/>
            <person name="Li Y."/>
            <person name="Sun B."/>
            <person name="Zhang H."/>
            <person name="Zhang J."/>
            <person name="Zhu Y."/>
            <person name="Du M."/>
            <person name="Zhao Y."/>
            <person name="Schartl M."/>
            <person name="Tang Q."/>
            <person name="Wang J."/>
        </authorList>
    </citation>
    <scope>NUCLEOTIDE SEQUENCE</scope>
</reference>
<keyword evidence="6" id="KW-0282">Flagellum</keyword>
<evidence type="ECO:0000256" key="2">
    <source>
        <dbReference type="ARBA" id="ARBA00004611"/>
    </source>
</evidence>
<evidence type="ECO:0000256" key="1">
    <source>
        <dbReference type="ARBA" id="ARBA00003029"/>
    </source>
</evidence>
<keyword evidence="12" id="KW-0175">Coiled coil</keyword>
<evidence type="ECO:0000313" key="15">
    <source>
        <dbReference type="Proteomes" id="UP000265120"/>
    </source>
</evidence>
<keyword evidence="7" id="KW-0969">Cilium</keyword>
<keyword evidence="8" id="KW-0206">Cytoskeleton</keyword>
<evidence type="ECO:0000256" key="8">
    <source>
        <dbReference type="ARBA" id="ARBA00023212"/>
    </source>
</evidence>
<dbReference type="GeneTree" id="ENSGT00940000172701"/>